<gene>
    <name evidence="1" type="ORF">K9W45_00575</name>
</gene>
<dbReference type="Proteomes" id="UP001201020">
    <property type="component" value="Chromosome"/>
</dbReference>
<sequence>MIKEMWLVSNDGILINHAIIRKSVPIDPDLIGALMSALQSFSVELTGKTINYLDIAGDERLIYIPFFNNRFFLVARIEFEKGERVFLKEVENFRFLVSSTFSDYENEEIINREFGDGTFFLKLFKEPFMQILDVLKDYEIREEERIYNLNIDSAKKLDFFNRVDKYVENTPYNLFILDRYTNELLFHKTTSNIFYSDHTYLLKILNEIKFSILIKENLNKIAFTNGNIEVIAHYSDLFVYILVNTGCQNASLIAPTEFPKMAKILLEINNEESAYFSK</sequence>
<accession>A0A9Y1BMG1</accession>
<organism evidence="1">
    <name type="scientific">Candidatus Heimdallarchaeum aukensis</name>
    <dbReference type="NCBI Taxonomy" id="2876573"/>
    <lineage>
        <taxon>Archaea</taxon>
        <taxon>Promethearchaeati</taxon>
        <taxon>Candidatus Heimdallarchaeota</taxon>
        <taxon>Candidatus Heimdallarchaeia (ex Rinke et al. 2021) (nom. nud.)</taxon>
        <taxon>Candidatus Heimdallarchaeales</taxon>
        <taxon>Candidatus Heimdallarchaeaceae</taxon>
        <taxon>Candidatus Heimdallarchaeum</taxon>
    </lineage>
</organism>
<proteinExistence type="predicted"/>
<protein>
    <submittedName>
        <fullName evidence="1">Roadblock/LC7 domain-containing protein</fullName>
    </submittedName>
</protein>
<evidence type="ECO:0000313" key="1">
    <source>
        <dbReference type="EMBL" id="UJG40969.1"/>
    </source>
</evidence>
<reference evidence="1" key="1">
    <citation type="journal article" date="2022" name="Nat. Microbiol.">
        <title>Unique mobile elements and scalable gene flow at the prokaryote-eukaryote boundary revealed by circularized Asgard archaea genomes.</title>
        <authorList>
            <person name="Wu F."/>
            <person name="Speth D.R."/>
            <person name="Philosof A."/>
            <person name="Cremiere A."/>
            <person name="Narayanan A."/>
            <person name="Barco R.A."/>
            <person name="Connon S.A."/>
            <person name="Amend J.P."/>
            <person name="Antoshechkin I.A."/>
            <person name="Orphan V.J."/>
        </authorList>
    </citation>
    <scope>NUCLEOTIDE SEQUENCE</scope>
    <source>
        <strain evidence="1">PM71</strain>
    </source>
</reference>
<name>A0A9Y1BMG1_9ARCH</name>
<dbReference type="AlphaFoldDB" id="A0A9Y1BMG1"/>
<dbReference type="EMBL" id="CP084166">
    <property type="protein sequence ID" value="UJG40969.1"/>
    <property type="molecule type" value="Genomic_DNA"/>
</dbReference>